<evidence type="ECO:0000313" key="6">
    <source>
        <dbReference type="Proteomes" id="UP000792671"/>
    </source>
</evidence>
<proteinExistence type="predicted"/>
<keyword evidence="2" id="KW-0964">Secreted</keyword>
<accession>A0A916KPY4</accession>
<name>A0A916KPY4_9POXV</name>
<dbReference type="InterPro" id="IPR020901">
    <property type="entry name" value="Prtase_inh_Kunz-CS"/>
</dbReference>
<sequence length="87" mass="10319">MNFYTVLFAMCAFNLGLGYSYKIIPISYELYCNMEYDPGMCRSSIPKWYYDLKTNNCKKFIYGGCDGNYNNFNNYYDCIIKCKKHVI</sequence>
<dbReference type="FunFam" id="4.10.410.10:FF:000020">
    <property type="entry name" value="Collagen, type VI, alpha 3"/>
    <property type="match status" value="1"/>
</dbReference>
<dbReference type="PANTHER" id="PTHR10083">
    <property type="entry name" value="KUNITZ-TYPE PROTEASE INHIBITOR-RELATED"/>
    <property type="match status" value="1"/>
</dbReference>
<dbReference type="PROSITE" id="PS00280">
    <property type="entry name" value="BPTI_KUNITZ_1"/>
    <property type="match status" value="1"/>
</dbReference>
<dbReference type="SUPFAM" id="SSF57362">
    <property type="entry name" value="BPTI-like"/>
    <property type="match status" value="1"/>
</dbReference>
<dbReference type="PRINTS" id="PR00759">
    <property type="entry name" value="BASICPTASE"/>
</dbReference>
<dbReference type="KEGG" id="vg:15613643"/>
<dbReference type="InterPro" id="IPR036880">
    <property type="entry name" value="Kunitz_BPTI_sf"/>
</dbReference>
<protein>
    <recommendedName>
        <fullName evidence="4">BPTI/Kunitz inhibitor domain-containing protein</fullName>
    </recommendedName>
</protein>
<feature type="domain" description="BPTI/Kunitz inhibitor" evidence="4">
    <location>
        <begin position="32"/>
        <end position="82"/>
    </location>
</feature>
<evidence type="ECO:0000313" key="5">
    <source>
        <dbReference type="EMBL" id="CCU56219.1"/>
    </source>
</evidence>
<dbReference type="GO" id="GO:0005615">
    <property type="term" value="C:extracellular space"/>
    <property type="evidence" value="ECO:0007669"/>
    <property type="project" value="TreeGrafter"/>
</dbReference>
<reference evidence="5 6" key="1">
    <citation type="journal article" date="2013" name="J. Virol.">
        <title>New Insights into the Evolution of Entomopoxvirinae from the Complete Genome Sequences of Four Entomopoxviruses Infecting Adoxophyes honmai, Choristoneura biennis, Choristoneura rosaceana, and Mythimna separata.</title>
        <authorList>
            <person name="Theze J."/>
            <person name="Takatsuka J."/>
            <person name="Li Z."/>
            <person name="Gallais J."/>
            <person name="Doucet D."/>
            <person name="Arif B."/>
            <person name="Nakai M."/>
            <person name="Herniou E.A."/>
        </authorList>
    </citation>
    <scope>NUCLEOTIDE SEQUENCE [LARGE SCALE GENOMIC DNA]</scope>
</reference>
<organism evidence="5 6">
    <name type="scientific">Mythimna separata entomopoxvirus 'L'</name>
    <dbReference type="NCBI Taxonomy" id="1293572"/>
    <lineage>
        <taxon>Viruses</taxon>
        <taxon>Varidnaviria</taxon>
        <taxon>Bamfordvirae</taxon>
        <taxon>Nucleocytoviricota</taxon>
        <taxon>Pokkesviricetes</taxon>
        <taxon>Chitovirales</taxon>
        <taxon>Poxviridae</taxon>
        <taxon>Entomopoxvirinae</taxon>
        <taxon>Betaentomopoxvirus</taxon>
        <taxon>Betaentomopoxvirus mseparata</taxon>
        <taxon>Mythimna separata entomopoxvirus</taxon>
    </lineage>
</organism>
<dbReference type="PROSITE" id="PS50279">
    <property type="entry name" value="BPTI_KUNITZ_2"/>
    <property type="match status" value="1"/>
</dbReference>
<dbReference type="InterPro" id="IPR002223">
    <property type="entry name" value="Kunitz_BPTI"/>
</dbReference>
<dbReference type="RefSeq" id="YP_008003538.1">
    <property type="nucleotide sequence ID" value="NC_021246.1"/>
</dbReference>
<dbReference type="EMBL" id="HF679134">
    <property type="protein sequence ID" value="CCU56219.1"/>
    <property type="molecule type" value="Genomic_DNA"/>
</dbReference>
<dbReference type="Pfam" id="PF00014">
    <property type="entry name" value="Kunitz_BPTI"/>
    <property type="match status" value="1"/>
</dbReference>
<dbReference type="Gene3D" id="4.10.410.10">
    <property type="entry name" value="Pancreatic trypsin inhibitor Kunitz domain"/>
    <property type="match status" value="1"/>
</dbReference>
<evidence type="ECO:0000256" key="2">
    <source>
        <dbReference type="ARBA" id="ARBA00022525"/>
    </source>
</evidence>
<dbReference type="InterPro" id="IPR050098">
    <property type="entry name" value="TFPI/VKTCI-like"/>
</dbReference>
<dbReference type="GeneID" id="15613643"/>
<dbReference type="SMART" id="SM00131">
    <property type="entry name" value="KU"/>
    <property type="match status" value="1"/>
</dbReference>
<dbReference type="CDD" id="cd00109">
    <property type="entry name" value="Kunitz-type"/>
    <property type="match status" value="1"/>
</dbReference>
<evidence type="ECO:0000259" key="4">
    <source>
        <dbReference type="PROSITE" id="PS50279"/>
    </source>
</evidence>
<evidence type="ECO:0000256" key="3">
    <source>
        <dbReference type="ARBA" id="ARBA00023157"/>
    </source>
</evidence>
<gene>
    <name evidence="5" type="ORF">MYSEV_021</name>
</gene>
<dbReference type="Proteomes" id="UP000792671">
    <property type="component" value="Genome"/>
</dbReference>
<dbReference type="OrthoDB" id="41390at10239"/>
<dbReference type="PANTHER" id="PTHR10083:SF376">
    <property type="entry name" value="SERINE PEPTIDASE INHIBITOR, KUNITZ TYPE, 3"/>
    <property type="match status" value="1"/>
</dbReference>
<keyword evidence="3" id="KW-1015">Disulfide bond</keyword>
<evidence type="ECO:0000256" key="1">
    <source>
        <dbReference type="ARBA" id="ARBA00004613"/>
    </source>
</evidence>
<comment type="subcellular location">
    <subcellularLocation>
        <location evidence="1">Secreted</location>
    </subcellularLocation>
</comment>
<dbReference type="GO" id="GO:0004867">
    <property type="term" value="F:serine-type endopeptidase inhibitor activity"/>
    <property type="evidence" value="ECO:0007669"/>
    <property type="project" value="InterPro"/>
</dbReference>
<keyword evidence="6" id="KW-1185">Reference proteome</keyword>